<protein>
    <submittedName>
        <fullName evidence="1">Uncharacterized protein</fullName>
    </submittedName>
</protein>
<gene>
    <name evidence="1" type="primary">Cnig_chr_IV.g13791</name>
    <name evidence="1" type="ORF">B9Z55_013791</name>
</gene>
<dbReference type="EMBL" id="PDUG01000004">
    <property type="protein sequence ID" value="PIC34012.1"/>
    <property type="molecule type" value="Genomic_DNA"/>
</dbReference>
<evidence type="ECO:0000313" key="2">
    <source>
        <dbReference type="Proteomes" id="UP000230233"/>
    </source>
</evidence>
<accession>A0A2G5U395</accession>
<sequence>MGDMFIIPKNTRKSVSVSNVQVAGFYRICLVSRLAGFESRIPKRQRGRRDQLHKLRGPFAGLRLERFESGPQMQQNIMKETVWFSECTTF</sequence>
<proteinExistence type="predicted"/>
<evidence type="ECO:0000313" key="1">
    <source>
        <dbReference type="EMBL" id="PIC34012.1"/>
    </source>
</evidence>
<reference evidence="2" key="1">
    <citation type="submission" date="2017-10" db="EMBL/GenBank/DDBJ databases">
        <title>Rapid genome shrinkage in a self-fertile nematode reveals novel sperm competition proteins.</title>
        <authorList>
            <person name="Yin D."/>
            <person name="Schwarz E.M."/>
            <person name="Thomas C.G."/>
            <person name="Felde R.L."/>
            <person name="Korf I.F."/>
            <person name="Cutter A.D."/>
            <person name="Schartner C.M."/>
            <person name="Ralston E.J."/>
            <person name="Meyer B.J."/>
            <person name="Haag E.S."/>
        </authorList>
    </citation>
    <scope>NUCLEOTIDE SEQUENCE [LARGE SCALE GENOMIC DNA]</scope>
    <source>
        <strain evidence="2">JU1422</strain>
    </source>
</reference>
<comment type="caution">
    <text evidence="1">The sequence shown here is derived from an EMBL/GenBank/DDBJ whole genome shotgun (WGS) entry which is preliminary data.</text>
</comment>
<dbReference type="Proteomes" id="UP000230233">
    <property type="component" value="Chromosome IV"/>
</dbReference>
<name>A0A2G5U395_9PELO</name>
<dbReference type="AlphaFoldDB" id="A0A2G5U395"/>
<keyword evidence="2" id="KW-1185">Reference proteome</keyword>
<organism evidence="1 2">
    <name type="scientific">Caenorhabditis nigoni</name>
    <dbReference type="NCBI Taxonomy" id="1611254"/>
    <lineage>
        <taxon>Eukaryota</taxon>
        <taxon>Metazoa</taxon>
        <taxon>Ecdysozoa</taxon>
        <taxon>Nematoda</taxon>
        <taxon>Chromadorea</taxon>
        <taxon>Rhabditida</taxon>
        <taxon>Rhabditina</taxon>
        <taxon>Rhabditomorpha</taxon>
        <taxon>Rhabditoidea</taxon>
        <taxon>Rhabditidae</taxon>
        <taxon>Peloderinae</taxon>
        <taxon>Caenorhabditis</taxon>
    </lineage>
</organism>